<dbReference type="PANTHER" id="PTHR37484:SF1">
    <property type="entry name" value="ROD SHAPE-DETERMINING PROTEIN MRED"/>
    <property type="match status" value="1"/>
</dbReference>
<sequence>MIMPKGQPLLLPVSPAFIAASLIAGLALNMLPLGRVVWTPDWVMVLLVFWGVHQPSRVGMGVAFAMGLCMDVYQAALLGQHALAYSALMYGAIFAHRRLLWFSVPSQALQVLPLFIVAHAIELLVRLLAGGILPGIEGILAPFLEALLWPLATWALLAPQRRPPDRDQNRPL</sequence>
<dbReference type="Proteomes" id="UP001267710">
    <property type="component" value="Unassembled WGS sequence"/>
</dbReference>
<comment type="caution">
    <text evidence="9">The sequence shown here is derived from an EMBL/GenBank/DDBJ whole genome shotgun (WGS) entry which is preliminary data.</text>
</comment>
<evidence type="ECO:0000256" key="2">
    <source>
        <dbReference type="ARBA" id="ARBA00007776"/>
    </source>
</evidence>
<evidence type="ECO:0000256" key="8">
    <source>
        <dbReference type="SAM" id="Phobius"/>
    </source>
</evidence>
<evidence type="ECO:0000256" key="1">
    <source>
        <dbReference type="ARBA" id="ARBA00004651"/>
    </source>
</evidence>
<keyword evidence="7 8" id="KW-0472">Membrane</keyword>
<dbReference type="NCBIfam" id="TIGR03426">
    <property type="entry name" value="shape_MreD"/>
    <property type="match status" value="1"/>
</dbReference>
<evidence type="ECO:0000313" key="9">
    <source>
        <dbReference type="EMBL" id="MDR6213327.1"/>
    </source>
</evidence>
<dbReference type="PANTHER" id="PTHR37484">
    <property type="entry name" value="ROD SHAPE-DETERMINING PROTEIN MRED"/>
    <property type="match status" value="1"/>
</dbReference>
<feature type="transmembrane region" description="Helical" evidence="8">
    <location>
        <begin position="139"/>
        <end position="158"/>
    </location>
</feature>
<evidence type="ECO:0000256" key="6">
    <source>
        <dbReference type="ARBA" id="ARBA00022989"/>
    </source>
</evidence>
<name>A0ABU1I7Z4_9BURK</name>
<dbReference type="InterPro" id="IPR007227">
    <property type="entry name" value="Cell_shape_determining_MreD"/>
</dbReference>
<keyword evidence="3" id="KW-1003">Cell membrane</keyword>
<comment type="subcellular location">
    <subcellularLocation>
        <location evidence="1">Cell membrane</location>
        <topology evidence="1">Multi-pass membrane protein</topology>
    </subcellularLocation>
</comment>
<dbReference type="RefSeq" id="WP_309826760.1">
    <property type="nucleotide sequence ID" value="NZ_JAVIZX010000001.1"/>
</dbReference>
<dbReference type="Pfam" id="PF04093">
    <property type="entry name" value="MreD"/>
    <property type="match status" value="1"/>
</dbReference>
<organism evidence="9 10">
    <name type="scientific">Paracidovorax wautersii</name>
    <dbReference type="NCBI Taxonomy" id="1177982"/>
    <lineage>
        <taxon>Bacteria</taxon>
        <taxon>Pseudomonadati</taxon>
        <taxon>Pseudomonadota</taxon>
        <taxon>Betaproteobacteria</taxon>
        <taxon>Burkholderiales</taxon>
        <taxon>Comamonadaceae</taxon>
        <taxon>Paracidovorax</taxon>
    </lineage>
</organism>
<gene>
    <name evidence="9" type="ORF">QE399_001016</name>
</gene>
<accession>A0ABU1I7Z4</accession>
<feature type="transmembrane region" description="Helical" evidence="8">
    <location>
        <begin position="82"/>
        <end position="100"/>
    </location>
</feature>
<evidence type="ECO:0000256" key="4">
    <source>
        <dbReference type="ARBA" id="ARBA00022692"/>
    </source>
</evidence>
<dbReference type="PIRSF" id="PIRSF018472">
    <property type="entry name" value="MreD_proteobac"/>
    <property type="match status" value="1"/>
</dbReference>
<feature type="transmembrane region" description="Helical" evidence="8">
    <location>
        <begin position="9"/>
        <end position="30"/>
    </location>
</feature>
<evidence type="ECO:0000256" key="5">
    <source>
        <dbReference type="ARBA" id="ARBA00022960"/>
    </source>
</evidence>
<keyword evidence="10" id="KW-1185">Reference proteome</keyword>
<proteinExistence type="inferred from homology"/>
<evidence type="ECO:0000256" key="3">
    <source>
        <dbReference type="ARBA" id="ARBA00022475"/>
    </source>
</evidence>
<dbReference type="InterPro" id="IPR026034">
    <property type="entry name" value="MreD_proteobac"/>
</dbReference>
<keyword evidence="4 8" id="KW-0812">Transmembrane</keyword>
<reference evidence="9 10" key="1">
    <citation type="submission" date="2023-08" db="EMBL/GenBank/DDBJ databases">
        <title>Functional and genomic diversity of the sorghum phyllosphere microbiome.</title>
        <authorList>
            <person name="Shade A."/>
        </authorList>
    </citation>
    <scope>NUCLEOTIDE SEQUENCE [LARGE SCALE GENOMIC DNA]</scope>
    <source>
        <strain evidence="9 10">SORGH_AS_0335</strain>
    </source>
</reference>
<dbReference type="EMBL" id="JAVIZX010000001">
    <property type="protein sequence ID" value="MDR6213327.1"/>
    <property type="molecule type" value="Genomic_DNA"/>
</dbReference>
<evidence type="ECO:0000256" key="7">
    <source>
        <dbReference type="ARBA" id="ARBA00023136"/>
    </source>
</evidence>
<keyword evidence="6 8" id="KW-1133">Transmembrane helix</keyword>
<comment type="similarity">
    <text evidence="2">Belongs to the MreD family.</text>
</comment>
<protein>
    <submittedName>
        <fullName evidence="9">Rod shape-determining protein MreD</fullName>
    </submittedName>
</protein>
<keyword evidence="5" id="KW-0133">Cell shape</keyword>
<evidence type="ECO:0000313" key="10">
    <source>
        <dbReference type="Proteomes" id="UP001267710"/>
    </source>
</evidence>